<keyword evidence="5" id="KW-1185">Reference proteome</keyword>
<evidence type="ECO:0000313" key="4">
    <source>
        <dbReference type="EMBL" id="MEQ3554101.1"/>
    </source>
</evidence>
<evidence type="ECO:0000256" key="2">
    <source>
        <dbReference type="SAM" id="Phobius"/>
    </source>
</evidence>
<evidence type="ECO:0000256" key="1">
    <source>
        <dbReference type="SAM" id="MobiDB-lite"/>
    </source>
</evidence>
<dbReference type="RefSeq" id="WP_349301174.1">
    <property type="nucleotide sequence ID" value="NZ_JBEDNQ010000013.1"/>
</dbReference>
<dbReference type="PANTHER" id="PTHR34473">
    <property type="entry name" value="UPF0699 TRANSMEMBRANE PROTEIN YDBS"/>
    <property type="match status" value="1"/>
</dbReference>
<protein>
    <submittedName>
        <fullName evidence="4">PH domain-containing protein</fullName>
    </submittedName>
</protein>
<gene>
    <name evidence="4" type="ORF">WIS52_26830</name>
</gene>
<keyword evidence="2" id="KW-0472">Membrane</keyword>
<accession>A0ABV1KI16</accession>
<reference evidence="4 5" key="1">
    <citation type="submission" date="2024-03" db="EMBL/GenBank/DDBJ databases">
        <title>Draft genome sequence of Pseudonocardia nematodicida JCM 31783.</title>
        <authorList>
            <person name="Butdee W."/>
            <person name="Duangmal K."/>
        </authorList>
    </citation>
    <scope>NUCLEOTIDE SEQUENCE [LARGE SCALE GENOMIC DNA]</scope>
    <source>
        <strain evidence="4 5">JCM 31783</strain>
    </source>
</reference>
<feature type="domain" description="YdbS-like PH" evidence="3">
    <location>
        <begin position="100"/>
        <end position="174"/>
    </location>
</feature>
<dbReference type="EMBL" id="JBEDNQ010000013">
    <property type="protein sequence ID" value="MEQ3554101.1"/>
    <property type="molecule type" value="Genomic_DNA"/>
</dbReference>
<keyword evidence="2" id="KW-0812">Transmembrane</keyword>
<evidence type="ECO:0000259" key="3">
    <source>
        <dbReference type="Pfam" id="PF03703"/>
    </source>
</evidence>
<dbReference type="PANTHER" id="PTHR34473:SF3">
    <property type="entry name" value="TRANSMEMBRANE PROTEIN-RELATED"/>
    <property type="match status" value="1"/>
</dbReference>
<dbReference type="Pfam" id="PF03703">
    <property type="entry name" value="bPH_2"/>
    <property type="match status" value="1"/>
</dbReference>
<feature type="region of interest" description="Disordered" evidence="1">
    <location>
        <begin position="1"/>
        <end position="27"/>
    </location>
</feature>
<feature type="compositionally biased region" description="Low complexity" evidence="1">
    <location>
        <begin position="1"/>
        <end position="11"/>
    </location>
</feature>
<dbReference type="InterPro" id="IPR005182">
    <property type="entry name" value="YdbS-like_PH"/>
</dbReference>
<dbReference type="Proteomes" id="UP001494902">
    <property type="component" value="Unassembled WGS sequence"/>
</dbReference>
<evidence type="ECO:0000313" key="5">
    <source>
        <dbReference type="Proteomes" id="UP001494902"/>
    </source>
</evidence>
<name>A0ABV1KI16_9PSEU</name>
<feature type="transmembrane region" description="Helical" evidence="2">
    <location>
        <begin position="47"/>
        <end position="67"/>
    </location>
</feature>
<keyword evidence="2" id="KW-1133">Transmembrane helix</keyword>
<proteinExistence type="predicted"/>
<feature type="transmembrane region" description="Helical" evidence="2">
    <location>
        <begin position="73"/>
        <end position="95"/>
    </location>
</feature>
<organism evidence="4 5">
    <name type="scientific">Pseudonocardia nematodicida</name>
    <dbReference type="NCBI Taxonomy" id="1206997"/>
    <lineage>
        <taxon>Bacteria</taxon>
        <taxon>Bacillati</taxon>
        <taxon>Actinomycetota</taxon>
        <taxon>Actinomycetes</taxon>
        <taxon>Pseudonocardiales</taxon>
        <taxon>Pseudonocardiaceae</taxon>
        <taxon>Pseudonocardia</taxon>
    </lineage>
</organism>
<comment type="caution">
    <text evidence="4">The sequence shown here is derived from an EMBL/GenBank/DDBJ whole genome shotgun (WGS) entry which is preliminary data.</text>
</comment>
<sequence>MTATGPLTTGDPAGGGTGSGPHALPLPLRPPEHRVHPRAIWWWRLRALPMPVLLLVAQGVGLGLLPAEPFRPLLITAMVLTVLWLLVATLVVPALRFRLHRWEVTDEAVYTRSGWLVREWRIAPIPRVQTVDTEHGPLQQALGLATVTVTTASARGPVRIAGLESEHARELARRLTETTGRHSGDAT</sequence>